<sequence>MFIKFINLLILLISLSAIANKALTTNITSVKATKVQIAELYDIFNVVGQCQNDNSHDYYANATGVVEKVSAHQGKIVKKGDILLVIDQNIAETTKSRAAALLNTKQEDYNRKEALFAKKFVSSEEYKRSKSELEDAKFNYSKALKTYNDMIITAPYSGQIGVIKAKVGDEIKIGDYLFSITGTENSQSIFIELPESLSGKVGVDTEVLIAGKIKSKIGAVSHYLSDNGTITAKIMLPYEDTDFLNNETTKKEFEGNTSHRTAAYKEVREDARTGLTYKLPLEASYSKSLLHNSFVDVMLIINPHKNLTVPESCIQRNNQGHFIYKIDGDTSKQLYVKIGTRTEGLIEIISNDIKEGDLVVTEGMTKISDGSKVKILEE</sequence>
<evidence type="ECO:0000256" key="2">
    <source>
        <dbReference type="SAM" id="SignalP"/>
    </source>
</evidence>
<proteinExistence type="inferred from homology"/>
<protein>
    <submittedName>
        <fullName evidence="5">RND family efflux transporter MFP subunit</fullName>
    </submittedName>
</protein>
<dbReference type="Pfam" id="PF25917">
    <property type="entry name" value="BSH_RND"/>
    <property type="match status" value="1"/>
</dbReference>
<reference evidence="6" key="1">
    <citation type="submission" date="2012-02" db="EMBL/GenBank/DDBJ databases">
        <title>Complete genome sequence of Rickettsia parkeri strain Portsmouth.</title>
        <authorList>
            <person name="Johnson S.L."/>
            <person name="Munk A.C."/>
            <person name="Han S."/>
            <person name="Bruce D.C."/>
            <person name="Dasch G.A."/>
        </authorList>
    </citation>
    <scope>NUCLEOTIDE SEQUENCE [LARGE SCALE GENOMIC DNA]</scope>
    <source>
        <strain evidence="6">CA410</strain>
    </source>
</reference>
<dbReference type="EMBL" id="CP003304">
    <property type="protein sequence ID" value="AFB21248.1"/>
    <property type="molecule type" value="Genomic_DNA"/>
</dbReference>
<feature type="signal peptide" evidence="2">
    <location>
        <begin position="1"/>
        <end position="19"/>
    </location>
</feature>
<dbReference type="InterPro" id="IPR058637">
    <property type="entry name" value="YknX-like_C"/>
</dbReference>
<keyword evidence="2" id="KW-0732">Signal</keyword>
<evidence type="ECO:0000259" key="4">
    <source>
        <dbReference type="Pfam" id="PF25989"/>
    </source>
</evidence>
<keyword evidence="6" id="KW-1185">Reference proteome</keyword>
<dbReference type="RefSeq" id="WP_014364042.1">
    <property type="nucleotide sequence ID" value="NC_016929.1"/>
</dbReference>
<evidence type="ECO:0000256" key="1">
    <source>
        <dbReference type="ARBA" id="ARBA00009477"/>
    </source>
</evidence>
<name>A0ABM5MS33_RICCA</name>
<dbReference type="PANTHER" id="PTHR30469:SF33">
    <property type="entry name" value="SLR1207 PROTEIN"/>
    <property type="match status" value="1"/>
</dbReference>
<dbReference type="InterPro" id="IPR006143">
    <property type="entry name" value="RND_pump_MFP"/>
</dbReference>
<feature type="domain" description="YknX-like C-terminal permuted SH3-like" evidence="4">
    <location>
        <begin position="307"/>
        <end position="375"/>
    </location>
</feature>
<dbReference type="Proteomes" id="UP000007878">
    <property type="component" value="Chromosome"/>
</dbReference>
<dbReference type="SUPFAM" id="SSF111369">
    <property type="entry name" value="HlyD-like secretion proteins"/>
    <property type="match status" value="1"/>
</dbReference>
<evidence type="ECO:0000313" key="5">
    <source>
        <dbReference type="EMBL" id="AFB21248.1"/>
    </source>
</evidence>
<accession>A0ABM5MS33</accession>
<dbReference type="Gene3D" id="2.40.30.170">
    <property type="match status" value="1"/>
</dbReference>
<evidence type="ECO:0000313" key="6">
    <source>
        <dbReference type="Proteomes" id="UP000007878"/>
    </source>
</evidence>
<evidence type="ECO:0000259" key="3">
    <source>
        <dbReference type="Pfam" id="PF25917"/>
    </source>
</evidence>
<dbReference type="PANTHER" id="PTHR30469">
    <property type="entry name" value="MULTIDRUG RESISTANCE PROTEIN MDTA"/>
    <property type="match status" value="1"/>
</dbReference>
<dbReference type="Pfam" id="PF25989">
    <property type="entry name" value="YknX_C"/>
    <property type="match status" value="1"/>
</dbReference>
<dbReference type="InterPro" id="IPR005728">
    <property type="entry name" value="RPE1"/>
</dbReference>
<dbReference type="Gene3D" id="2.40.420.20">
    <property type="match status" value="1"/>
</dbReference>
<dbReference type="NCBIfam" id="TIGR01045">
    <property type="entry name" value="RPE1"/>
    <property type="match status" value="1"/>
</dbReference>
<feature type="domain" description="Multidrug resistance protein MdtA-like barrel-sandwich hybrid" evidence="3">
    <location>
        <begin position="63"/>
        <end position="181"/>
    </location>
</feature>
<dbReference type="Gene3D" id="2.40.50.100">
    <property type="match status" value="1"/>
</dbReference>
<dbReference type="InterPro" id="IPR058625">
    <property type="entry name" value="MdtA-like_BSH"/>
</dbReference>
<dbReference type="NCBIfam" id="TIGR01730">
    <property type="entry name" value="RND_mfp"/>
    <property type="match status" value="1"/>
</dbReference>
<gene>
    <name evidence="5" type="ORF">RCA_03435</name>
</gene>
<comment type="similarity">
    <text evidence="1">Belongs to the membrane fusion protein (MFP) (TC 8.A.1) family.</text>
</comment>
<dbReference type="Gene3D" id="1.10.287.470">
    <property type="entry name" value="Helix hairpin bin"/>
    <property type="match status" value="1"/>
</dbReference>
<feature type="chain" id="PRO_5047238885" evidence="2">
    <location>
        <begin position="20"/>
        <end position="378"/>
    </location>
</feature>
<organism evidence="5 6">
    <name type="scientific">Rickettsia canadensis str. CA410</name>
    <dbReference type="NCBI Taxonomy" id="1105107"/>
    <lineage>
        <taxon>Bacteria</taxon>
        <taxon>Pseudomonadati</taxon>
        <taxon>Pseudomonadota</taxon>
        <taxon>Alphaproteobacteria</taxon>
        <taxon>Rickettsiales</taxon>
        <taxon>Rickettsiaceae</taxon>
        <taxon>Rickettsieae</taxon>
        <taxon>Rickettsia</taxon>
        <taxon>belli group</taxon>
    </lineage>
</organism>